<sequence length="164" mass="18250">MAGLHFRKYHQDACQKAGCSNSNLSIRMALSAYRSFGFTAKGDPRHQCKGCGSTFSLGSATRRHKRTDQTGSILLNLVNKVPLSRICEINGVTFPQIYSKVDFIYRQCLAMSAAREGDLARCLARKDQFFATDAQTILLNWPVRGRRGTVPLLHMSTVGNPPRK</sequence>
<dbReference type="InterPro" id="IPR013087">
    <property type="entry name" value="Znf_C2H2_type"/>
</dbReference>
<evidence type="ECO:0000259" key="2">
    <source>
        <dbReference type="PROSITE" id="PS50157"/>
    </source>
</evidence>
<dbReference type="OrthoDB" id="9128325at2"/>
<organism evidence="3 4">
    <name type="scientific">Pseudorhodobacter antarcticus</name>
    <dbReference type="NCBI Taxonomy" id="1077947"/>
    <lineage>
        <taxon>Bacteria</taxon>
        <taxon>Pseudomonadati</taxon>
        <taxon>Pseudomonadota</taxon>
        <taxon>Alphaproteobacteria</taxon>
        <taxon>Rhodobacterales</taxon>
        <taxon>Paracoccaceae</taxon>
        <taxon>Pseudorhodobacter</taxon>
    </lineage>
</organism>
<dbReference type="RefSeq" id="WP_050519001.1">
    <property type="nucleotide sequence ID" value="NZ_FOCO01000036.1"/>
</dbReference>
<accession>A0A1H8KYK2</accession>
<dbReference type="GO" id="GO:0008270">
    <property type="term" value="F:zinc ion binding"/>
    <property type="evidence" value="ECO:0007669"/>
    <property type="project" value="UniProtKB-KW"/>
</dbReference>
<evidence type="ECO:0000256" key="1">
    <source>
        <dbReference type="PROSITE-ProRule" id="PRU00042"/>
    </source>
</evidence>
<dbReference type="PROSITE" id="PS50157">
    <property type="entry name" value="ZINC_FINGER_C2H2_2"/>
    <property type="match status" value="1"/>
</dbReference>
<keyword evidence="1" id="KW-0862">Zinc</keyword>
<dbReference type="EMBL" id="FOCO01000036">
    <property type="protein sequence ID" value="SEN97954.1"/>
    <property type="molecule type" value="Genomic_DNA"/>
</dbReference>
<reference evidence="3 4" key="1">
    <citation type="submission" date="2016-10" db="EMBL/GenBank/DDBJ databases">
        <authorList>
            <person name="de Groot N.N."/>
        </authorList>
    </citation>
    <scope>NUCLEOTIDE SEQUENCE [LARGE SCALE GENOMIC DNA]</scope>
    <source>
        <strain evidence="3 4">CGMCC 1.10836</strain>
    </source>
</reference>
<feature type="domain" description="C2H2-type" evidence="2">
    <location>
        <begin position="46"/>
        <end position="71"/>
    </location>
</feature>
<name>A0A1H8KYK2_9RHOB</name>
<keyword evidence="4" id="KW-1185">Reference proteome</keyword>
<evidence type="ECO:0000313" key="4">
    <source>
        <dbReference type="Proteomes" id="UP000183002"/>
    </source>
</evidence>
<protein>
    <recommendedName>
        <fullName evidence="2">C2H2-type domain-containing protein</fullName>
    </recommendedName>
</protein>
<dbReference type="AlphaFoldDB" id="A0A1H8KYK2"/>
<keyword evidence="1" id="KW-0479">Metal-binding</keyword>
<keyword evidence="1" id="KW-0863">Zinc-finger</keyword>
<proteinExistence type="predicted"/>
<evidence type="ECO:0000313" key="3">
    <source>
        <dbReference type="EMBL" id="SEN97954.1"/>
    </source>
</evidence>
<gene>
    <name evidence="3" type="ORF">SAMN05216227_103638</name>
</gene>
<dbReference type="Proteomes" id="UP000183002">
    <property type="component" value="Unassembled WGS sequence"/>
</dbReference>